<organism evidence="2 3">
    <name type="scientific">Favolaschia claudopus</name>
    <dbReference type="NCBI Taxonomy" id="2862362"/>
    <lineage>
        <taxon>Eukaryota</taxon>
        <taxon>Fungi</taxon>
        <taxon>Dikarya</taxon>
        <taxon>Basidiomycota</taxon>
        <taxon>Agaricomycotina</taxon>
        <taxon>Agaricomycetes</taxon>
        <taxon>Agaricomycetidae</taxon>
        <taxon>Agaricales</taxon>
        <taxon>Marasmiineae</taxon>
        <taxon>Mycenaceae</taxon>
        <taxon>Favolaschia</taxon>
    </lineage>
</organism>
<evidence type="ECO:0000256" key="1">
    <source>
        <dbReference type="SAM" id="Phobius"/>
    </source>
</evidence>
<evidence type="ECO:0000313" key="3">
    <source>
        <dbReference type="Proteomes" id="UP001362999"/>
    </source>
</evidence>
<sequence length="299" mass="31438">MLSLFFLSSSAGVLQGLIFLFYIAQVAQALDITIPSTSVLNGASFSVGWAASSSDPLAFKLQLLCIGKVTLEAAVDRVTVTNGTGTVSYLAGCLGDHTVQAVASSGSNATPLATSNNFQVVSAVAATTITQTVSSVQTVTQPLLSGAPTVGGALNSSPTDSSSSQTNNNQTTLAVVSALLGVISLILASLVGFLFLRLRRRRQEKNRGLEAALSSYRPPQRSGTIASWVTGRPTVATMASTNVGEQIYVQQLPHQQGSQNWHSPVETDYTDGRSLMVGGQTRPPSYHKQSMAQMWPMNV</sequence>
<keyword evidence="1" id="KW-0472">Membrane</keyword>
<name>A0AAW0CK55_9AGAR</name>
<keyword evidence="3" id="KW-1185">Reference proteome</keyword>
<gene>
    <name evidence="2" type="ORF">R3P38DRAFT_2906484</name>
</gene>
<proteinExistence type="predicted"/>
<comment type="caution">
    <text evidence="2">The sequence shown here is derived from an EMBL/GenBank/DDBJ whole genome shotgun (WGS) entry which is preliminary data.</text>
</comment>
<keyword evidence="1" id="KW-0812">Transmembrane</keyword>
<protein>
    <recommendedName>
        <fullName evidence="4">Fibronectin type-III domain-containing protein</fullName>
    </recommendedName>
</protein>
<accession>A0AAW0CK55</accession>
<keyword evidence="1" id="KW-1133">Transmembrane helix</keyword>
<dbReference type="EMBL" id="JAWWNJ010000017">
    <property type="protein sequence ID" value="KAK7038546.1"/>
    <property type="molecule type" value="Genomic_DNA"/>
</dbReference>
<reference evidence="2 3" key="1">
    <citation type="journal article" date="2024" name="J Genomics">
        <title>Draft genome sequencing and assembly of Favolaschia claudopus CIRM-BRFM 2984 isolated from oak limbs.</title>
        <authorList>
            <person name="Navarro D."/>
            <person name="Drula E."/>
            <person name="Chaduli D."/>
            <person name="Cazenave R."/>
            <person name="Ahrendt S."/>
            <person name="Wang J."/>
            <person name="Lipzen A."/>
            <person name="Daum C."/>
            <person name="Barry K."/>
            <person name="Grigoriev I.V."/>
            <person name="Favel A."/>
            <person name="Rosso M.N."/>
            <person name="Martin F."/>
        </authorList>
    </citation>
    <scope>NUCLEOTIDE SEQUENCE [LARGE SCALE GENOMIC DNA]</scope>
    <source>
        <strain evidence="2 3">CIRM-BRFM 2984</strain>
    </source>
</reference>
<dbReference type="AlphaFoldDB" id="A0AAW0CK55"/>
<feature type="transmembrane region" description="Helical" evidence="1">
    <location>
        <begin position="173"/>
        <end position="196"/>
    </location>
</feature>
<evidence type="ECO:0000313" key="2">
    <source>
        <dbReference type="EMBL" id="KAK7038546.1"/>
    </source>
</evidence>
<dbReference type="Proteomes" id="UP001362999">
    <property type="component" value="Unassembled WGS sequence"/>
</dbReference>
<evidence type="ECO:0008006" key="4">
    <source>
        <dbReference type="Google" id="ProtNLM"/>
    </source>
</evidence>